<evidence type="ECO:0000313" key="6">
    <source>
        <dbReference type="Proteomes" id="UP001231189"/>
    </source>
</evidence>
<sequence length="503" mass="55511">MSCSTSSPAPATSPPSSTPFTAEMAGRRVELFLPWRQGILLELQRQEAQQATLVKIEVSGAFNPDRIRHLQTIGGLKFQGPVHTDEASTQASLLVRDDAVRSCRCCSDMDVPTPPFSSTIEGMAVRFSESEPHTFEATILTVEKQPTLSVVHLEPTSVPPYSACIGDRIMLRSGLITWEGTVIYFGDHQTPPDVTALENRICIHVLDQHVPQGPRCLPHPHCSVFVRPAQGPPANIAISHLGKGPQRKRKQKQIEAIQKKIKVAINGYSDIGRALARVALDSEDVELVAINDPTITDQLSCMFRDSKCDFEVKSESRNPGILSFGKKEVNFFEESDPGAVPWYMASTKLIVKSRNSSPEEEVSCREFAAEHGQDLDVNLSGPLEEMLHSCNPFCTTPNSSRFPILYIRPITPILYIRPITASDAKAVSDCFPLWRGNQAASVVRFQGVDVIFALGAYADYHQLPTSTLPSINMKQLVRWCLHMLSQTPAGLCNVEISKPSTYF</sequence>
<reference evidence="5" key="1">
    <citation type="submission" date="2023-07" db="EMBL/GenBank/DDBJ databases">
        <title>A chromosome-level genome assembly of Lolium multiflorum.</title>
        <authorList>
            <person name="Chen Y."/>
            <person name="Copetti D."/>
            <person name="Kolliker R."/>
            <person name="Studer B."/>
        </authorList>
    </citation>
    <scope>NUCLEOTIDE SEQUENCE</scope>
    <source>
        <strain evidence="5">02402/16</strain>
        <tissue evidence="5">Leaf</tissue>
    </source>
</reference>
<dbReference type="GO" id="GO:0004365">
    <property type="term" value="F:glyceraldehyde-3-phosphate dehydrogenase (NAD+) (phosphorylating) activity"/>
    <property type="evidence" value="ECO:0007669"/>
    <property type="project" value="TreeGrafter"/>
</dbReference>
<dbReference type="Pfam" id="PF00044">
    <property type="entry name" value="Gp_dh_N"/>
    <property type="match status" value="1"/>
</dbReference>
<name>A0AAD8W5C0_LOLMU</name>
<comment type="caution">
    <text evidence="5">The sequence shown here is derived from an EMBL/GenBank/DDBJ whole genome shotgun (WGS) entry which is preliminary data.</text>
</comment>
<feature type="compositionally biased region" description="Low complexity" evidence="3">
    <location>
        <begin position="1"/>
        <end position="10"/>
    </location>
</feature>
<accession>A0AAD8W5C0</accession>
<organism evidence="5 6">
    <name type="scientific">Lolium multiflorum</name>
    <name type="common">Italian ryegrass</name>
    <name type="synonym">Lolium perenne subsp. multiflorum</name>
    <dbReference type="NCBI Taxonomy" id="4521"/>
    <lineage>
        <taxon>Eukaryota</taxon>
        <taxon>Viridiplantae</taxon>
        <taxon>Streptophyta</taxon>
        <taxon>Embryophyta</taxon>
        <taxon>Tracheophyta</taxon>
        <taxon>Spermatophyta</taxon>
        <taxon>Magnoliopsida</taxon>
        <taxon>Liliopsida</taxon>
        <taxon>Poales</taxon>
        <taxon>Poaceae</taxon>
        <taxon>BOP clade</taxon>
        <taxon>Pooideae</taxon>
        <taxon>Poodae</taxon>
        <taxon>Poeae</taxon>
        <taxon>Poeae Chloroplast Group 2 (Poeae type)</taxon>
        <taxon>Loliodinae</taxon>
        <taxon>Loliinae</taxon>
        <taxon>Lolium</taxon>
    </lineage>
</organism>
<protein>
    <recommendedName>
        <fullName evidence="4">Glyceraldehyde 3-phosphate dehydrogenase NAD(P) binding domain-containing protein</fullName>
    </recommendedName>
</protein>
<dbReference type="Proteomes" id="UP001231189">
    <property type="component" value="Unassembled WGS sequence"/>
</dbReference>
<dbReference type="InterPro" id="IPR020828">
    <property type="entry name" value="GlycerAld_3-P_DH_NAD(P)-bd"/>
</dbReference>
<evidence type="ECO:0000259" key="4">
    <source>
        <dbReference type="SMART" id="SM00846"/>
    </source>
</evidence>
<gene>
    <name evidence="5" type="ORF">QYE76_062101</name>
</gene>
<proteinExistence type="inferred from homology"/>
<evidence type="ECO:0000256" key="3">
    <source>
        <dbReference type="SAM" id="MobiDB-lite"/>
    </source>
</evidence>
<dbReference type="InterPro" id="IPR020831">
    <property type="entry name" value="GlycerAld/Erythrose_P_DH"/>
</dbReference>
<comment type="similarity">
    <text evidence="1">Belongs to the glyceraldehyde-3-phosphate dehydrogenase family.</text>
</comment>
<dbReference type="SMART" id="SM00846">
    <property type="entry name" value="Gp_dh_N"/>
    <property type="match status" value="1"/>
</dbReference>
<dbReference type="GO" id="GO:0006096">
    <property type="term" value="P:glycolytic process"/>
    <property type="evidence" value="ECO:0007669"/>
    <property type="project" value="TreeGrafter"/>
</dbReference>
<feature type="domain" description="Glyceraldehyde 3-phosphate dehydrogenase NAD(P) binding" evidence="4">
    <location>
        <begin position="261"/>
        <end position="364"/>
    </location>
</feature>
<dbReference type="GO" id="GO:0005829">
    <property type="term" value="C:cytosol"/>
    <property type="evidence" value="ECO:0007669"/>
    <property type="project" value="TreeGrafter"/>
</dbReference>
<keyword evidence="2" id="KW-0560">Oxidoreductase</keyword>
<evidence type="ECO:0000256" key="1">
    <source>
        <dbReference type="ARBA" id="ARBA00007406"/>
    </source>
</evidence>
<dbReference type="Gene3D" id="3.40.50.720">
    <property type="entry name" value="NAD(P)-binding Rossmann-like Domain"/>
    <property type="match status" value="1"/>
</dbReference>
<dbReference type="PANTHER" id="PTHR10836">
    <property type="entry name" value="GLYCERALDEHYDE 3-PHOSPHATE DEHYDROGENASE"/>
    <property type="match status" value="1"/>
</dbReference>
<dbReference type="PANTHER" id="PTHR10836:SF76">
    <property type="entry name" value="GLYCERALDEHYDE-3-PHOSPHATE DEHYDROGENASE-RELATED"/>
    <property type="match status" value="1"/>
</dbReference>
<evidence type="ECO:0000256" key="2">
    <source>
        <dbReference type="ARBA" id="ARBA00023002"/>
    </source>
</evidence>
<dbReference type="GO" id="GO:0051287">
    <property type="term" value="F:NAD binding"/>
    <property type="evidence" value="ECO:0007669"/>
    <property type="project" value="InterPro"/>
</dbReference>
<evidence type="ECO:0000313" key="5">
    <source>
        <dbReference type="EMBL" id="KAK1644296.1"/>
    </source>
</evidence>
<feature type="region of interest" description="Disordered" evidence="3">
    <location>
        <begin position="1"/>
        <end position="21"/>
    </location>
</feature>
<dbReference type="SUPFAM" id="SSF51735">
    <property type="entry name" value="NAD(P)-binding Rossmann-fold domains"/>
    <property type="match status" value="1"/>
</dbReference>
<dbReference type="AlphaFoldDB" id="A0AAD8W5C0"/>
<keyword evidence="6" id="KW-1185">Reference proteome</keyword>
<dbReference type="InterPro" id="IPR036291">
    <property type="entry name" value="NAD(P)-bd_dom_sf"/>
</dbReference>
<dbReference type="EMBL" id="JAUUTY010000004">
    <property type="protein sequence ID" value="KAK1644296.1"/>
    <property type="molecule type" value="Genomic_DNA"/>
</dbReference>